<evidence type="ECO:0000313" key="9">
    <source>
        <dbReference type="EMBL" id="SFI43746.1"/>
    </source>
</evidence>
<keyword evidence="8" id="KW-0732">Signal</keyword>
<feature type="signal peptide" evidence="8">
    <location>
        <begin position="1"/>
        <end position="23"/>
    </location>
</feature>
<keyword evidence="7" id="KW-0119">Carbohydrate metabolism</keyword>
<evidence type="ECO:0000256" key="1">
    <source>
        <dbReference type="ARBA" id="ARBA00000966"/>
    </source>
</evidence>
<reference evidence="10" key="1">
    <citation type="submission" date="2016-10" db="EMBL/GenBank/DDBJ databases">
        <authorList>
            <person name="Varghese N."/>
            <person name="Submissions S."/>
        </authorList>
    </citation>
    <scope>NUCLEOTIDE SEQUENCE [LARGE SCALE GENOMIC DNA]</scope>
    <source>
        <strain evidence="10">DSM 21857</strain>
    </source>
</reference>
<evidence type="ECO:0000256" key="2">
    <source>
        <dbReference type="ARBA" id="ARBA00009209"/>
    </source>
</evidence>
<evidence type="ECO:0000313" key="10">
    <source>
        <dbReference type="Proteomes" id="UP000242763"/>
    </source>
</evidence>
<accession>A0A1I3I735</accession>
<protein>
    <recommendedName>
        <fullName evidence="3">cellulase</fullName>
        <ecNumber evidence="3">3.2.1.4</ecNumber>
    </recommendedName>
</protein>
<gene>
    <name evidence="9" type="ORF">SAMN03080618_00429</name>
</gene>
<dbReference type="EMBL" id="FORF01000002">
    <property type="protein sequence ID" value="SFI43746.1"/>
    <property type="molecule type" value="Genomic_DNA"/>
</dbReference>
<proteinExistence type="inferred from homology"/>
<keyword evidence="10" id="KW-1185">Reference proteome</keyword>
<dbReference type="Proteomes" id="UP000242763">
    <property type="component" value="Unassembled WGS sequence"/>
</dbReference>
<comment type="catalytic activity">
    <reaction evidence="1">
        <text>Endohydrolysis of (1-&gt;4)-beta-D-glucosidic linkages in cellulose, lichenin and cereal beta-D-glucans.</text>
        <dbReference type="EC" id="3.2.1.4"/>
    </reaction>
</comment>
<evidence type="ECO:0000256" key="7">
    <source>
        <dbReference type="ARBA" id="ARBA00023326"/>
    </source>
</evidence>
<keyword evidence="7" id="KW-0624">Polysaccharide degradation</keyword>
<evidence type="ECO:0000256" key="6">
    <source>
        <dbReference type="ARBA" id="ARBA00023295"/>
    </source>
</evidence>
<dbReference type="EC" id="3.2.1.4" evidence="3"/>
<feature type="chain" id="PRO_5017186432" description="cellulase" evidence="8">
    <location>
        <begin position="24"/>
        <end position="346"/>
    </location>
</feature>
<keyword evidence="5" id="KW-0136">Cellulose degradation</keyword>
<evidence type="ECO:0000256" key="4">
    <source>
        <dbReference type="ARBA" id="ARBA00022801"/>
    </source>
</evidence>
<name>A0A1I3I735_9HYPH</name>
<dbReference type="InterPro" id="IPR012341">
    <property type="entry name" value="6hp_glycosidase-like_sf"/>
</dbReference>
<dbReference type="PRINTS" id="PR00735">
    <property type="entry name" value="GLHYDRLASE8"/>
</dbReference>
<keyword evidence="4" id="KW-0378">Hydrolase</keyword>
<evidence type="ECO:0000256" key="8">
    <source>
        <dbReference type="SAM" id="SignalP"/>
    </source>
</evidence>
<dbReference type="Gene3D" id="1.50.10.10">
    <property type="match status" value="1"/>
</dbReference>
<sequence length="346" mass="37702">MSVRAAVAAFFLVSGAMVCGAQAQITASEWSDYSNRFVSDEGRVIDDGNGGISHSEGQGYGLLLAFLASNKPDFARIWSFTQRELMIRDDHLAAWKWDPNGTPKITDVNNASDGDILIAYALALAGKDWDEPRFTQSARSIADALGTSALFSHKGETLLLPGVHGFGADDQPDWPVVNPSYWIFEAVPVLAGLAPDNQWTRLSESGTALISKAAFGKNHLPADWVSVAGTTPRPAEGFPVEFGYNSVRIPLYLMRSMDSDMNLLRRLRDGMTGPQGAVTLIDLTTDQVTAELEDPGYRIISALATCVLDGTRIPQDLRVFVPTLYYPATLQLLALAHIRKDRPECL</sequence>
<dbReference type="STRING" id="1121003.SAMN03080618_00429"/>
<comment type="similarity">
    <text evidence="2">Belongs to the glycosyl hydrolase 8 (cellulase D) family.</text>
</comment>
<dbReference type="InterPro" id="IPR008928">
    <property type="entry name" value="6-hairpin_glycosidase_sf"/>
</dbReference>
<evidence type="ECO:0000256" key="5">
    <source>
        <dbReference type="ARBA" id="ARBA00023001"/>
    </source>
</evidence>
<dbReference type="GO" id="GO:0030245">
    <property type="term" value="P:cellulose catabolic process"/>
    <property type="evidence" value="ECO:0007669"/>
    <property type="project" value="UniProtKB-KW"/>
</dbReference>
<dbReference type="InterPro" id="IPR002037">
    <property type="entry name" value="Glyco_hydro_8"/>
</dbReference>
<keyword evidence="6" id="KW-0326">Glycosidase</keyword>
<dbReference type="SUPFAM" id="SSF48208">
    <property type="entry name" value="Six-hairpin glycosidases"/>
    <property type="match status" value="1"/>
</dbReference>
<dbReference type="AlphaFoldDB" id="A0A1I3I735"/>
<organism evidence="9 10">
    <name type="scientific">Aquamicrobium aerolatum DSM 21857</name>
    <dbReference type="NCBI Taxonomy" id="1121003"/>
    <lineage>
        <taxon>Bacteria</taxon>
        <taxon>Pseudomonadati</taxon>
        <taxon>Pseudomonadota</taxon>
        <taxon>Alphaproteobacteria</taxon>
        <taxon>Hyphomicrobiales</taxon>
        <taxon>Phyllobacteriaceae</taxon>
        <taxon>Aerobium</taxon>
    </lineage>
</organism>
<dbReference type="GO" id="GO:0008810">
    <property type="term" value="F:cellulase activity"/>
    <property type="evidence" value="ECO:0007669"/>
    <property type="project" value="UniProtKB-EC"/>
</dbReference>
<evidence type="ECO:0000256" key="3">
    <source>
        <dbReference type="ARBA" id="ARBA00012601"/>
    </source>
</evidence>
<dbReference type="Pfam" id="PF01270">
    <property type="entry name" value="Glyco_hydro_8"/>
    <property type="match status" value="1"/>
</dbReference>